<dbReference type="EMBL" id="PXWF02000229">
    <property type="protein sequence ID" value="PWF47787.1"/>
    <property type="molecule type" value="Genomic_DNA"/>
</dbReference>
<reference evidence="3 4" key="1">
    <citation type="submission" date="2018-04" db="EMBL/GenBank/DDBJ databases">
        <title>Massilia violaceinigra sp. nov., a novel purple-pigmented bacterium isolated from Tianshan glacier, Xinjiang, China.</title>
        <authorList>
            <person name="Wang H."/>
        </authorList>
    </citation>
    <scope>NUCLEOTIDE SEQUENCE [LARGE SCALE GENOMIC DNA]</scope>
    <source>
        <strain evidence="3 4">B448-2</strain>
    </source>
</reference>
<evidence type="ECO:0000313" key="4">
    <source>
        <dbReference type="Proteomes" id="UP000241421"/>
    </source>
</evidence>
<dbReference type="Pfam" id="PF00326">
    <property type="entry name" value="Peptidase_S9"/>
    <property type="match status" value="2"/>
</dbReference>
<dbReference type="GO" id="GO:0052689">
    <property type="term" value="F:carboxylic ester hydrolase activity"/>
    <property type="evidence" value="ECO:0007669"/>
    <property type="project" value="TreeGrafter"/>
</dbReference>
<dbReference type="OrthoDB" id="1412847at2"/>
<dbReference type="PANTHER" id="PTHR43265">
    <property type="entry name" value="ESTERASE ESTD"/>
    <property type="match status" value="1"/>
</dbReference>
<dbReference type="Proteomes" id="UP000241421">
    <property type="component" value="Unassembled WGS sequence"/>
</dbReference>
<comment type="caution">
    <text evidence="3">The sequence shown here is derived from an EMBL/GenBank/DDBJ whole genome shotgun (WGS) entry which is preliminary data.</text>
</comment>
<dbReference type="PANTHER" id="PTHR43265:SF1">
    <property type="entry name" value="ESTERASE ESTD"/>
    <property type="match status" value="1"/>
</dbReference>
<feature type="domain" description="Peptidase S9 prolyl oligopeptidase catalytic" evidence="2">
    <location>
        <begin position="272"/>
        <end position="390"/>
    </location>
</feature>
<dbReference type="Gene3D" id="3.40.50.1820">
    <property type="entry name" value="alpha/beta hydrolase"/>
    <property type="match status" value="1"/>
</dbReference>
<keyword evidence="1" id="KW-0732">Signal</keyword>
<dbReference type="RefSeq" id="WP_106758007.1">
    <property type="nucleotide sequence ID" value="NZ_PXWF02000229.1"/>
</dbReference>
<evidence type="ECO:0000313" key="3">
    <source>
        <dbReference type="EMBL" id="PWF47787.1"/>
    </source>
</evidence>
<dbReference type="InterPro" id="IPR001375">
    <property type="entry name" value="Peptidase_S9_cat"/>
</dbReference>
<organism evidence="3 4">
    <name type="scientific">Massilia glaciei</name>
    <dbReference type="NCBI Taxonomy" id="1524097"/>
    <lineage>
        <taxon>Bacteria</taxon>
        <taxon>Pseudomonadati</taxon>
        <taxon>Pseudomonadota</taxon>
        <taxon>Betaproteobacteria</taxon>
        <taxon>Burkholderiales</taxon>
        <taxon>Oxalobacteraceae</taxon>
        <taxon>Telluria group</taxon>
        <taxon>Massilia</taxon>
    </lineage>
</organism>
<name>A0A2U2HJS9_9BURK</name>
<proteinExistence type="predicted"/>
<feature type="domain" description="Peptidase S9 prolyl oligopeptidase catalytic" evidence="2">
    <location>
        <begin position="402"/>
        <end position="505"/>
    </location>
</feature>
<dbReference type="SUPFAM" id="SSF53474">
    <property type="entry name" value="alpha/beta-Hydrolases"/>
    <property type="match status" value="1"/>
</dbReference>
<feature type="chain" id="PRO_5015558505" description="Peptidase S9 prolyl oligopeptidase catalytic domain-containing protein" evidence="1">
    <location>
        <begin position="23"/>
        <end position="535"/>
    </location>
</feature>
<keyword evidence="4" id="KW-1185">Reference proteome</keyword>
<dbReference type="InterPro" id="IPR029058">
    <property type="entry name" value="AB_hydrolase_fold"/>
</dbReference>
<sequence length="535" mass="57544">MTQKIAIATLWALGLACAPAIAQDGPPPGKMWLGEFTVAGKSTGIIVHDRSEYKDAPSVVDVPSMNARNIPMSNFTLTPAAGKFELRGGPELLKFEGVRRDGKLTGKVMQGQTPGEFTLVQAAPNNLADNFKAAGSYQVAPGHVVDLGPMDEMGGMLIFIDQKTLREGPLYPLSSTRFVSGPSIGVPYPFAIGAEFIKDAKGAITGMRWRDGDKRMTAKKIAPHRVEEVTVVNGEVTLKGVLTLPLGKGPHPAVVFAHGSGPVTRNLGIWTSFFVRQGLAVLSLDKRGAGASTGDWMKSGMDDIAGDWLAGVAMLKQRADIDARRIGVHGSSQGGWTAPLMAARSDDVSFVIVRAGSAVRVAETMAHEIAWTVREGGMSEGDANEAYAASMQLFELAPADWDEFSAAVAVHKVKPWAKFVWPLGQSEKGWGRPWTAKNAPFDPAATLAKVKVPVLWFLGEFDHNVPSAESAKRLEEARIASGNKNFTVVNLKDTGHSFVQSKTGNADDFVLATKMVEGYFSRMESWLRTNVINKK</sequence>
<dbReference type="InterPro" id="IPR053145">
    <property type="entry name" value="AB_hydrolase_Est10"/>
</dbReference>
<accession>A0A2U2HJS9</accession>
<evidence type="ECO:0000256" key="1">
    <source>
        <dbReference type="SAM" id="SignalP"/>
    </source>
</evidence>
<dbReference type="AlphaFoldDB" id="A0A2U2HJS9"/>
<dbReference type="PROSITE" id="PS51257">
    <property type="entry name" value="PROKAR_LIPOPROTEIN"/>
    <property type="match status" value="1"/>
</dbReference>
<protein>
    <recommendedName>
        <fullName evidence="2">Peptidase S9 prolyl oligopeptidase catalytic domain-containing protein</fullName>
    </recommendedName>
</protein>
<feature type="signal peptide" evidence="1">
    <location>
        <begin position="1"/>
        <end position="22"/>
    </location>
</feature>
<gene>
    <name evidence="3" type="ORF">C7C56_014055</name>
</gene>
<evidence type="ECO:0000259" key="2">
    <source>
        <dbReference type="Pfam" id="PF00326"/>
    </source>
</evidence>